<accession>A0A545T045</accession>
<sequence>MQQFFGREVFREAQAAPCAVFIKKKVWNIFHSFSFYSYSDSRFAKINNQREVQALRKVLNGEATSAEYTGRVDKIVLPLKQVRMAYLLTCMAIWLGY</sequence>
<dbReference type="Proteomes" id="UP000319732">
    <property type="component" value="Unassembled WGS sequence"/>
</dbReference>
<protein>
    <submittedName>
        <fullName evidence="1">Uncharacterized protein</fullName>
    </submittedName>
</protein>
<keyword evidence="2" id="KW-1185">Reference proteome</keyword>
<evidence type="ECO:0000313" key="2">
    <source>
        <dbReference type="Proteomes" id="UP000319732"/>
    </source>
</evidence>
<reference evidence="1 2" key="1">
    <citation type="submission" date="2019-06" db="EMBL/GenBank/DDBJ databases">
        <title>Whole genome sequence for Cellvibrionaceae sp. R142.</title>
        <authorList>
            <person name="Wang G."/>
        </authorList>
    </citation>
    <scope>NUCLEOTIDE SEQUENCE [LARGE SCALE GENOMIC DNA]</scope>
    <source>
        <strain evidence="1 2">R142</strain>
    </source>
</reference>
<dbReference type="EMBL" id="VHSG01000024">
    <property type="protein sequence ID" value="TQV70592.1"/>
    <property type="molecule type" value="Genomic_DNA"/>
</dbReference>
<evidence type="ECO:0000313" key="1">
    <source>
        <dbReference type="EMBL" id="TQV70592.1"/>
    </source>
</evidence>
<organism evidence="1 2">
    <name type="scientific">Exilibacterium tricleocarpae</name>
    <dbReference type="NCBI Taxonomy" id="2591008"/>
    <lineage>
        <taxon>Bacteria</taxon>
        <taxon>Pseudomonadati</taxon>
        <taxon>Pseudomonadota</taxon>
        <taxon>Gammaproteobacteria</taxon>
        <taxon>Cellvibrionales</taxon>
        <taxon>Cellvibrionaceae</taxon>
        <taxon>Exilibacterium</taxon>
    </lineage>
</organism>
<dbReference type="AlphaFoldDB" id="A0A545T045"/>
<gene>
    <name evidence="1" type="ORF">FKG94_21475</name>
</gene>
<name>A0A545T045_9GAMM</name>
<dbReference type="RefSeq" id="WP_142929002.1">
    <property type="nucleotide sequence ID" value="NZ_ML660102.1"/>
</dbReference>
<proteinExistence type="predicted"/>
<comment type="caution">
    <text evidence="1">The sequence shown here is derived from an EMBL/GenBank/DDBJ whole genome shotgun (WGS) entry which is preliminary data.</text>
</comment>